<reference evidence="2 3" key="1">
    <citation type="journal article" date="2022" name="Allergy">
        <title>Genome assembly and annotation of Periplaneta americana reveal a comprehensive cockroach allergen profile.</title>
        <authorList>
            <person name="Wang L."/>
            <person name="Xiong Q."/>
            <person name="Saelim N."/>
            <person name="Wang L."/>
            <person name="Nong W."/>
            <person name="Wan A.T."/>
            <person name="Shi M."/>
            <person name="Liu X."/>
            <person name="Cao Q."/>
            <person name="Hui J.H.L."/>
            <person name="Sookrung N."/>
            <person name="Leung T.F."/>
            <person name="Tungtrongchitr A."/>
            <person name="Tsui S.K.W."/>
        </authorList>
    </citation>
    <scope>NUCLEOTIDE SEQUENCE [LARGE SCALE GENOMIC DNA]</scope>
    <source>
        <strain evidence="2">PWHHKU_190912</strain>
    </source>
</reference>
<keyword evidence="1" id="KW-1133">Transmembrane helix</keyword>
<sequence>MAGLCEGGNEPPGSLKATLYGAEAWTLRRNEEKQIEAFEMWIRRRMERVKWTDLTEDVPDGGLACPHKLIKNGSGSPDNGAGFKINKRARRNAVFLCTAPLLATCSAIGFRLMKSLV</sequence>
<name>A0ABQ8SBG9_PERAM</name>
<evidence type="ECO:0000313" key="3">
    <source>
        <dbReference type="Proteomes" id="UP001148838"/>
    </source>
</evidence>
<gene>
    <name evidence="2" type="ORF">ANN_20010</name>
</gene>
<protein>
    <submittedName>
        <fullName evidence="2">Uncharacterized protein</fullName>
    </submittedName>
</protein>
<dbReference type="Proteomes" id="UP001148838">
    <property type="component" value="Unassembled WGS sequence"/>
</dbReference>
<proteinExistence type="predicted"/>
<evidence type="ECO:0000256" key="1">
    <source>
        <dbReference type="SAM" id="Phobius"/>
    </source>
</evidence>
<accession>A0ABQ8SBG9</accession>
<evidence type="ECO:0000313" key="2">
    <source>
        <dbReference type="EMBL" id="KAJ4431413.1"/>
    </source>
</evidence>
<feature type="transmembrane region" description="Helical" evidence="1">
    <location>
        <begin position="93"/>
        <end position="113"/>
    </location>
</feature>
<dbReference type="EMBL" id="JAJSOF020000031">
    <property type="protein sequence ID" value="KAJ4431413.1"/>
    <property type="molecule type" value="Genomic_DNA"/>
</dbReference>
<keyword evidence="1" id="KW-0812">Transmembrane</keyword>
<organism evidence="2 3">
    <name type="scientific">Periplaneta americana</name>
    <name type="common">American cockroach</name>
    <name type="synonym">Blatta americana</name>
    <dbReference type="NCBI Taxonomy" id="6978"/>
    <lineage>
        <taxon>Eukaryota</taxon>
        <taxon>Metazoa</taxon>
        <taxon>Ecdysozoa</taxon>
        <taxon>Arthropoda</taxon>
        <taxon>Hexapoda</taxon>
        <taxon>Insecta</taxon>
        <taxon>Pterygota</taxon>
        <taxon>Neoptera</taxon>
        <taxon>Polyneoptera</taxon>
        <taxon>Dictyoptera</taxon>
        <taxon>Blattodea</taxon>
        <taxon>Blattoidea</taxon>
        <taxon>Blattidae</taxon>
        <taxon>Blattinae</taxon>
        <taxon>Periplaneta</taxon>
    </lineage>
</organism>
<comment type="caution">
    <text evidence="2">The sequence shown here is derived from an EMBL/GenBank/DDBJ whole genome shotgun (WGS) entry which is preliminary data.</text>
</comment>
<keyword evidence="3" id="KW-1185">Reference proteome</keyword>
<keyword evidence="1" id="KW-0472">Membrane</keyword>